<feature type="transmembrane region" description="Helical" evidence="1">
    <location>
        <begin position="7"/>
        <end position="27"/>
    </location>
</feature>
<accession>A0A0D1EFI1</accession>
<keyword evidence="1" id="KW-1133">Transmembrane helix</keyword>
<reference evidence="2 3" key="1">
    <citation type="submission" date="2015-02" db="EMBL/GenBank/DDBJ databases">
        <title>Genome Sequence of Jannaschia aquimarina DSM28248, a member of the Roseobacter clade.</title>
        <authorList>
            <person name="Voget S."/>
            <person name="Daniel R."/>
        </authorList>
    </citation>
    <scope>NUCLEOTIDE SEQUENCE [LARGE SCALE GENOMIC DNA]</scope>
    <source>
        <strain evidence="2 3">GSW-M26</strain>
    </source>
</reference>
<dbReference type="STRING" id="935700.jaqu_18840"/>
<comment type="caution">
    <text evidence="2">The sequence shown here is derived from an EMBL/GenBank/DDBJ whole genome shotgun (WGS) entry which is preliminary data.</text>
</comment>
<dbReference type="PATRIC" id="fig|935700.4.peg.1951"/>
<dbReference type="RefSeq" id="WP_043918709.1">
    <property type="nucleotide sequence ID" value="NZ_FZPF01000005.1"/>
</dbReference>
<evidence type="ECO:0000313" key="3">
    <source>
        <dbReference type="Proteomes" id="UP000032232"/>
    </source>
</evidence>
<dbReference type="Proteomes" id="UP000032232">
    <property type="component" value="Unassembled WGS sequence"/>
</dbReference>
<keyword evidence="1" id="KW-0472">Membrane</keyword>
<name>A0A0D1EFI1_9RHOB</name>
<sequence length="63" mass="6440">MTFTSRNAAAAAAIGAALVYVIGLALVGWPQPLAFHAALLGLGAVVGVADLFLFSMIARIRGR</sequence>
<organism evidence="2 3">
    <name type="scientific">Jannaschia aquimarina</name>
    <dbReference type="NCBI Taxonomy" id="935700"/>
    <lineage>
        <taxon>Bacteria</taxon>
        <taxon>Pseudomonadati</taxon>
        <taxon>Pseudomonadota</taxon>
        <taxon>Alphaproteobacteria</taxon>
        <taxon>Rhodobacterales</taxon>
        <taxon>Roseobacteraceae</taxon>
        <taxon>Jannaschia</taxon>
    </lineage>
</organism>
<evidence type="ECO:0000313" key="2">
    <source>
        <dbReference type="EMBL" id="KIT16399.1"/>
    </source>
</evidence>
<protein>
    <submittedName>
        <fullName evidence="2">Uncharacterized protein</fullName>
    </submittedName>
</protein>
<feature type="transmembrane region" description="Helical" evidence="1">
    <location>
        <begin position="33"/>
        <end position="54"/>
    </location>
</feature>
<gene>
    <name evidence="2" type="ORF">jaqu_18840</name>
</gene>
<dbReference type="AlphaFoldDB" id="A0A0D1EFI1"/>
<proteinExistence type="predicted"/>
<keyword evidence="3" id="KW-1185">Reference proteome</keyword>
<dbReference type="EMBL" id="JYFE01000035">
    <property type="protein sequence ID" value="KIT16399.1"/>
    <property type="molecule type" value="Genomic_DNA"/>
</dbReference>
<evidence type="ECO:0000256" key="1">
    <source>
        <dbReference type="SAM" id="Phobius"/>
    </source>
</evidence>
<keyword evidence="1" id="KW-0812">Transmembrane</keyword>